<dbReference type="Pfam" id="PF13499">
    <property type="entry name" value="EF-hand_7"/>
    <property type="match status" value="1"/>
</dbReference>
<evidence type="ECO:0000313" key="8">
    <source>
        <dbReference type="Ensembl" id="ENSSMAP00000053076.1"/>
    </source>
</evidence>
<evidence type="ECO:0000313" key="9">
    <source>
        <dbReference type="Proteomes" id="UP000694558"/>
    </source>
</evidence>
<dbReference type="InterPro" id="IPR018247">
    <property type="entry name" value="EF_Hand_1_Ca_BS"/>
</dbReference>
<evidence type="ECO:0000256" key="2">
    <source>
        <dbReference type="ARBA" id="ARBA00022490"/>
    </source>
</evidence>
<dbReference type="SUPFAM" id="SSF46966">
    <property type="entry name" value="Spectrin repeat"/>
    <property type="match status" value="9"/>
</dbReference>
<dbReference type="CDD" id="cd00051">
    <property type="entry name" value="EFh"/>
    <property type="match status" value="1"/>
</dbReference>
<dbReference type="SUPFAM" id="SSF143575">
    <property type="entry name" value="GAS2 domain-like"/>
    <property type="match status" value="1"/>
</dbReference>
<organism evidence="8 9">
    <name type="scientific">Scophthalmus maximus</name>
    <name type="common">Turbot</name>
    <name type="synonym">Psetta maxima</name>
    <dbReference type="NCBI Taxonomy" id="52904"/>
    <lineage>
        <taxon>Eukaryota</taxon>
        <taxon>Metazoa</taxon>
        <taxon>Chordata</taxon>
        <taxon>Craniata</taxon>
        <taxon>Vertebrata</taxon>
        <taxon>Euteleostomi</taxon>
        <taxon>Actinopterygii</taxon>
        <taxon>Neopterygii</taxon>
        <taxon>Teleostei</taxon>
        <taxon>Neoteleostei</taxon>
        <taxon>Acanthomorphata</taxon>
        <taxon>Carangaria</taxon>
        <taxon>Pleuronectiformes</taxon>
        <taxon>Pleuronectoidei</taxon>
        <taxon>Scophthalmidae</taxon>
        <taxon>Scophthalmus</taxon>
    </lineage>
</organism>
<dbReference type="PROSITE" id="PS00018">
    <property type="entry name" value="EF_HAND_1"/>
    <property type="match status" value="2"/>
</dbReference>
<dbReference type="InterPro" id="IPR011992">
    <property type="entry name" value="EF-hand-dom_pair"/>
</dbReference>
<dbReference type="Pfam" id="PF00435">
    <property type="entry name" value="Spectrin"/>
    <property type="match status" value="4"/>
</dbReference>
<reference evidence="8" key="2">
    <citation type="submission" date="2025-08" db="UniProtKB">
        <authorList>
            <consortium name="Ensembl"/>
        </authorList>
    </citation>
    <scope>IDENTIFICATION</scope>
</reference>
<keyword evidence="3" id="KW-0479">Metal-binding</keyword>
<dbReference type="InterPro" id="IPR002048">
    <property type="entry name" value="EF_hand_dom"/>
</dbReference>
<dbReference type="FunFam" id="1.20.58.60:FF:000001">
    <property type="entry name" value="Microtubule-actin cross-linking factor 1"/>
    <property type="match status" value="3"/>
</dbReference>
<dbReference type="GO" id="GO:0045104">
    <property type="term" value="P:intermediate filament cytoskeleton organization"/>
    <property type="evidence" value="ECO:0007669"/>
    <property type="project" value="InterPro"/>
</dbReference>
<evidence type="ECO:0008006" key="10">
    <source>
        <dbReference type="Google" id="ProtNLM"/>
    </source>
</evidence>
<evidence type="ECO:0000259" key="6">
    <source>
        <dbReference type="PROSITE" id="PS50222"/>
    </source>
</evidence>
<evidence type="ECO:0000256" key="1">
    <source>
        <dbReference type="ARBA" id="ARBA00004245"/>
    </source>
</evidence>
<dbReference type="SMART" id="SM00150">
    <property type="entry name" value="SPEC"/>
    <property type="match status" value="9"/>
</dbReference>
<dbReference type="InterPro" id="IPR003108">
    <property type="entry name" value="GAR_dom"/>
</dbReference>
<gene>
    <name evidence="8" type="primary">macf1b</name>
</gene>
<keyword evidence="2" id="KW-0963">Cytoplasm</keyword>
<dbReference type="GO" id="GO:0005882">
    <property type="term" value="C:intermediate filament"/>
    <property type="evidence" value="ECO:0007669"/>
    <property type="project" value="TreeGrafter"/>
</dbReference>
<accession>A0A8D3D0L8</accession>
<protein>
    <recommendedName>
        <fullName evidence="10">Microtubule-actin cross-linking factor 1-like</fullName>
    </recommendedName>
</protein>
<dbReference type="PANTHER" id="PTHR23169:SF33">
    <property type="entry name" value="MICROTUBULE-ACTIN CROSS-LINKING FACTOR 1, ISOFORMS 1_2_3_5"/>
    <property type="match status" value="1"/>
</dbReference>
<dbReference type="GO" id="GO:0042060">
    <property type="term" value="P:wound healing"/>
    <property type="evidence" value="ECO:0007669"/>
    <property type="project" value="TreeGrafter"/>
</dbReference>
<dbReference type="Proteomes" id="UP000694558">
    <property type="component" value="Chromosome 1"/>
</dbReference>
<dbReference type="GO" id="GO:0005737">
    <property type="term" value="C:cytoplasm"/>
    <property type="evidence" value="ECO:0007669"/>
    <property type="project" value="TreeGrafter"/>
</dbReference>
<dbReference type="Pfam" id="PF02187">
    <property type="entry name" value="GAS2"/>
    <property type="match status" value="1"/>
</dbReference>
<proteinExistence type="predicted"/>
<dbReference type="PROSITE" id="PS50222">
    <property type="entry name" value="EF_HAND_2"/>
    <property type="match status" value="2"/>
</dbReference>
<dbReference type="GO" id="GO:0005509">
    <property type="term" value="F:calcium ion binding"/>
    <property type="evidence" value="ECO:0007669"/>
    <property type="project" value="InterPro"/>
</dbReference>
<dbReference type="SUPFAM" id="SSF47473">
    <property type="entry name" value="EF-hand"/>
    <property type="match status" value="1"/>
</dbReference>
<evidence type="ECO:0000256" key="3">
    <source>
        <dbReference type="ARBA" id="ARBA00022723"/>
    </source>
</evidence>
<dbReference type="GO" id="GO:0008017">
    <property type="term" value="F:microtubule binding"/>
    <property type="evidence" value="ECO:0007669"/>
    <property type="project" value="InterPro"/>
</dbReference>
<evidence type="ECO:0000259" key="7">
    <source>
        <dbReference type="PROSITE" id="PS51460"/>
    </source>
</evidence>
<evidence type="ECO:0000256" key="5">
    <source>
        <dbReference type="ARBA" id="ARBA00023212"/>
    </source>
</evidence>
<name>A0A8D3D0L8_SCOMX</name>
<dbReference type="CDD" id="cd00176">
    <property type="entry name" value="SPEC"/>
    <property type="match status" value="5"/>
</dbReference>
<dbReference type="PANTHER" id="PTHR23169">
    <property type="entry name" value="ENVOPLAKIN"/>
    <property type="match status" value="1"/>
</dbReference>
<dbReference type="InterPro" id="IPR043197">
    <property type="entry name" value="Plakin"/>
</dbReference>
<dbReference type="PROSITE" id="PS51460">
    <property type="entry name" value="GAR"/>
    <property type="match status" value="1"/>
</dbReference>
<dbReference type="InterPro" id="IPR036534">
    <property type="entry name" value="GAR_dom_sf"/>
</dbReference>
<keyword evidence="5" id="KW-0206">Cytoskeleton</keyword>
<feature type="domain" description="EF-hand" evidence="6">
    <location>
        <begin position="1298"/>
        <end position="1333"/>
    </location>
</feature>
<dbReference type="SMART" id="SM00243">
    <property type="entry name" value="GAS2"/>
    <property type="match status" value="1"/>
</dbReference>
<dbReference type="Ensembl" id="ENSSMAT00000037338.1">
    <property type="protein sequence ID" value="ENSSMAP00000053076.1"/>
    <property type="gene ID" value="ENSSMAG00000033884.1"/>
</dbReference>
<dbReference type="GO" id="GO:0005886">
    <property type="term" value="C:plasma membrane"/>
    <property type="evidence" value="ECO:0007669"/>
    <property type="project" value="UniProtKB-SubCell"/>
</dbReference>
<keyword evidence="4" id="KW-0106">Calcium</keyword>
<feature type="domain" description="GAR" evidence="7">
    <location>
        <begin position="1338"/>
        <end position="1410"/>
    </location>
</feature>
<dbReference type="InterPro" id="IPR002017">
    <property type="entry name" value="Spectrin_repeat"/>
</dbReference>
<feature type="domain" description="EF-hand" evidence="6">
    <location>
        <begin position="1262"/>
        <end position="1297"/>
    </location>
</feature>
<dbReference type="Gene3D" id="1.10.238.10">
    <property type="entry name" value="EF-hand"/>
    <property type="match status" value="1"/>
</dbReference>
<dbReference type="InterPro" id="IPR018159">
    <property type="entry name" value="Spectrin/alpha-actinin"/>
</dbReference>
<dbReference type="Gene3D" id="3.30.920.20">
    <property type="entry name" value="Gas2-like domain"/>
    <property type="match status" value="1"/>
</dbReference>
<comment type="subcellular location">
    <subcellularLocation>
        <location evidence="1">Cytoplasm</location>
        <location evidence="1">Cytoskeleton</location>
    </subcellularLocation>
</comment>
<dbReference type="SMART" id="SM00054">
    <property type="entry name" value="EFh"/>
    <property type="match status" value="2"/>
</dbReference>
<reference evidence="8" key="1">
    <citation type="submission" date="2023-05" db="EMBL/GenBank/DDBJ databases">
        <title>High-quality long-read genome of Scophthalmus maximus.</title>
        <authorList>
            <person name="Lien S."/>
            <person name="Martinez P."/>
        </authorList>
    </citation>
    <scope>NUCLEOTIDE SEQUENCE [LARGE SCALE GENOMIC DNA]</scope>
</reference>
<dbReference type="GO" id="GO:0005198">
    <property type="term" value="F:structural molecule activity"/>
    <property type="evidence" value="ECO:0007669"/>
    <property type="project" value="TreeGrafter"/>
</dbReference>
<dbReference type="Gene3D" id="1.20.58.60">
    <property type="match status" value="9"/>
</dbReference>
<evidence type="ECO:0000256" key="4">
    <source>
        <dbReference type="ARBA" id="ARBA00022837"/>
    </source>
</evidence>
<dbReference type="GeneTree" id="ENSGT00940000159045"/>
<sequence length="1426" mass="163131">MISEQLHEQKVRTHFDLSLFGCALSEQTPLDVLQEQCNTTSATNSHAVLQLEHAQSLLLQFSEGLAEVSPWLEETQTLVGHLSLSTISYEAFREQQELLQGLRESIAEHRPLIARLCSLAKRLSELNSAQGDEFCRRAADAEEQHGAIRDRVRETASLLEESLPRFTQRTTLIRESLDRLRGRIQTPTSLQGLTPRIREQLQDNKHTLAELCKLELGLSGVRTQADEADPEVYPLPIPAIQERVSGLSRLWDETSAQAQERESWLLKLLDLASKFWSDVGEATAALGDAQQAVLDLNASRTDSETIRQSLETMEDIDSVQGDLDTLGVVGMDLMSACGETDKPDVTKSLDELYCTWNNLSKLWNECHKKLEESLRMALHYQDTMQGLFEWLKSAELRSTEEFMVGTDLESVKEQLCDLKEFKRELYQKKIEIESLSHRFVCRLSPGSERPGSVSPLCDFRLRWDSLESETVGRQHQLECALLGLGQFQNTLDELCTWLSRTAEQLQGSQPISIDLQACEIELAKHKVLRNDVMSHVRTMESLNQAGRGLLEVGSGDQSRLEQLNESWEFVRCETERRQLELENKLSQVQDVTMEIQDLLQWLENTDLRLSSSKTMWGMPDSASERLSAHLVRACGKKLMLESSNVLRGSSTEHGLSILEQKWTSVCGKVQERKAKLTEGLSLAKEFHSNVQELLTKMSKCEESIGLFPSPSFVLDTVCSQLQDHRTLVNEVNGYCEKKAAVVTTGCRLTELSRKEDCDVIHNLMMTVQDRFKKLQQRASERGRTLEEVKKNAKQFSESWRLLVDWMTEVEQTLDTHKEIAVSHEEIKQQLAEQKEFQKLLRSKRPMYEATLKSGRSLRQRAQTGRDRQHLENLLAELKDTWDTIGGKSVERQHKLEEALLFSGRFTDALQALNDWLYRAEPRLAEDVPVGGDKDMVNNLVDKHKAFQKELGKRAGCIKTLRRSVRDLTRSSTADAHWLQEQMDELAGRWEAVCKLSVSKQDRLEAALQQAVKFDGLVHSFMERLTEAERTLKYGLIPEDEGGLLAFRKQHEESVSALQSQAVELEHIQRLGEEMLASCHPDSIITLKSWISVTKTRYEEVGTWAQQQGQKVQASLAALEAEREEVQRLLDWISSAEEALHLREHEPVPEFLTVYLFLSPTFQVFMEELNKKFPEVEHATKSCRLKSIPKQTSPATPLPMMCGANEMTPQLCQLVSQWQKLWLLAVARQTRLEQHQQTLREMEEFANFDFNVWRKRYMLWISHLKSRILDVFRSIDRDQDGRISQKEFIDYVLASKFPTNSLEMNAVATIFDMNSDGFIDYYEFVSALHPSRDPYRKTLDADQINEELSRQVSQCNCPKRFQVEQISANRYRFGDSQQLRMVRILRSTLMVRVGGGWTALDEFLVKNDPCRGQWAISILTANCISST</sequence>